<dbReference type="Pfam" id="PF05521">
    <property type="entry name" value="Phage_HCP"/>
    <property type="match status" value="1"/>
</dbReference>
<dbReference type="InterPro" id="IPR008767">
    <property type="entry name" value="Phage_SPP1_head-tail_adaptor"/>
</dbReference>
<proteinExistence type="predicted"/>
<gene>
    <name evidence="2" type="ORF">I7X13_13075</name>
</gene>
<dbReference type="Proteomes" id="UP000625631">
    <property type="component" value="Unassembled WGS sequence"/>
</dbReference>
<sequence>MSNIGKRNRQIQLQAPAPVAQNGYGEPAPASFSDQGTEFAQVIYSSAGQELVQAAQQTAVQPVQFVMRYRADVRPTWQVDFGGTIHLITAVTEIGRRQGLTLTTQRRG</sequence>
<dbReference type="NCBIfam" id="TIGR01563">
    <property type="entry name" value="gp16_SPP1"/>
    <property type="match status" value="1"/>
</dbReference>
<evidence type="ECO:0000313" key="3">
    <source>
        <dbReference type="Proteomes" id="UP000625631"/>
    </source>
</evidence>
<comment type="caution">
    <text evidence="2">The sequence shown here is derived from an EMBL/GenBank/DDBJ whole genome shotgun (WGS) entry which is preliminary data.</text>
</comment>
<dbReference type="RefSeq" id="WP_198075842.1">
    <property type="nucleotide sequence ID" value="NZ_JAEDAE010000005.1"/>
</dbReference>
<organism evidence="2 3">
    <name type="scientific">Hymenobacter negativus</name>
    <dbReference type="NCBI Taxonomy" id="2795026"/>
    <lineage>
        <taxon>Bacteria</taxon>
        <taxon>Pseudomonadati</taxon>
        <taxon>Bacteroidota</taxon>
        <taxon>Cytophagia</taxon>
        <taxon>Cytophagales</taxon>
        <taxon>Hymenobacteraceae</taxon>
        <taxon>Hymenobacter</taxon>
    </lineage>
</organism>
<dbReference type="EMBL" id="JAEDAE010000005">
    <property type="protein sequence ID" value="MBH8558991.1"/>
    <property type="molecule type" value="Genomic_DNA"/>
</dbReference>
<keyword evidence="3" id="KW-1185">Reference proteome</keyword>
<evidence type="ECO:0000313" key="2">
    <source>
        <dbReference type="EMBL" id="MBH8558991.1"/>
    </source>
</evidence>
<name>A0ABS0Q8I9_9BACT</name>
<protein>
    <submittedName>
        <fullName evidence="2">Phage head closure protein</fullName>
    </submittedName>
</protein>
<accession>A0ABS0Q8I9</accession>
<evidence type="ECO:0000256" key="1">
    <source>
        <dbReference type="SAM" id="MobiDB-lite"/>
    </source>
</evidence>
<dbReference type="Gene3D" id="2.40.10.270">
    <property type="entry name" value="Bacteriophage SPP1 head-tail adaptor protein"/>
    <property type="match status" value="1"/>
</dbReference>
<dbReference type="InterPro" id="IPR038666">
    <property type="entry name" value="SSP1_head-tail_sf"/>
</dbReference>
<feature type="region of interest" description="Disordered" evidence="1">
    <location>
        <begin position="1"/>
        <end position="32"/>
    </location>
</feature>
<reference evidence="2 3" key="1">
    <citation type="submission" date="2020-12" db="EMBL/GenBank/DDBJ databases">
        <title>Hymenobacter sp.</title>
        <authorList>
            <person name="Kim M.K."/>
        </authorList>
    </citation>
    <scope>NUCLEOTIDE SEQUENCE [LARGE SCALE GENOMIC DNA]</scope>
    <source>
        <strain evidence="2 3">BT442</strain>
    </source>
</reference>
<feature type="compositionally biased region" description="Polar residues" evidence="1">
    <location>
        <begin position="1"/>
        <end position="13"/>
    </location>
</feature>